<organism evidence="1 2">
    <name type="scientific">Suttonella ornithocola</name>
    <dbReference type="NCBI Taxonomy" id="279832"/>
    <lineage>
        <taxon>Bacteria</taxon>
        <taxon>Pseudomonadati</taxon>
        <taxon>Pseudomonadota</taxon>
        <taxon>Gammaproteobacteria</taxon>
        <taxon>Cardiobacteriales</taxon>
        <taxon>Cardiobacteriaceae</taxon>
        <taxon>Suttonella</taxon>
    </lineage>
</organism>
<proteinExistence type="predicted"/>
<dbReference type="AlphaFoldDB" id="A0A380MWY0"/>
<gene>
    <name evidence="1" type="ORF">NCTC13337_02024</name>
</gene>
<keyword evidence="2" id="KW-1185">Reference proteome</keyword>
<dbReference type="Proteomes" id="UP000254601">
    <property type="component" value="Unassembled WGS sequence"/>
</dbReference>
<dbReference type="RefSeq" id="WP_072577407.1">
    <property type="nucleotide sequence ID" value="NZ_LWHB01000170.1"/>
</dbReference>
<evidence type="ECO:0000313" key="1">
    <source>
        <dbReference type="EMBL" id="SUO96798.1"/>
    </source>
</evidence>
<evidence type="ECO:0000313" key="2">
    <source>
        <dbReference type="Proteomes" id="UP000254601"/>
    </source>
</evidence>
<reference evidence="1 2" key="1">
    <citation type="submission" date="2018-06" db="EMBL/GenBank/DDBJ databases">
        <authorList>
            <consortium name="Pathogen Informatics"/>
            <person name="Doyle S."/>
        </authorList>
    </citation>
    <scope>NUCLEOTIDE SEQUENCE [LARGE SCALE GENOMIC DNA]</scope>
    <source>
        <strain evidence="1 2">NCTC13337</strain>
    </source>
</reference>
<sequence length="93" mass="10697">MTKFTNIYDAFEQSLVAITNKAQQQIGDKWCIGPIYIAGTFEFICTHPDHDKEDITIRKEGRNTFVIWDRGNHSQEQAEAILKAIEQAIKELN</sequence>
<dbReference type="EMBL" id="UHIC01000001">
    <property type="protein sequence ID" value="SUO96798.1"/>
    <property type="molecule type" value="Genomic_DNA"/>
</dbReference>
<protein>
    <submittedName>
        <fullName evidence="1">Uncharacterized protein</fullName>
    </submittedName>
</protein>
<accession>A0A380MWY0</accession>
<name>A0A380MWY0_9GAMM</name>